<protein>
    <recommendedName>
        <fullName evidence="4">Transposase Tc1-like domain-containing protein</fullName>
    </recommendedName>
</protein>
<evidence type="ECO:0000313" key="3">
    <source>
        <dbReference type="Proteomes" id="UP000887159"/>
    </source>
</evidence>
<accession>A0A8X6R919</accession>
<sequence>MQEGTTNRRGRSNPPQCTTSREDRQIVRMAVTNRSVTSRTIAQHIERVCNASFSVNAYHSTPFTAEWSIRKTSIARSTLDAEPQTSPPPMV</sequence>
<proteinExistence type="predicted"/>
<feature type="region of interest" description="Disordered" evidence="1">
    <location>
        <begin position="1"/>
        <end position="24"/>
    </location>
</feature>
<organism evidence="2 3">
    <name type="scientific">Trichonephila clavipes</name>
    <name type="common">Golden silk orbweaver</name>
    <name type="synonym">Nephila clavipes</name>
    <dbReference type="NCBI Taxonomy" id="2585209"/>
    <lineage>
        <taxon>Eukaryota</taxon>
        <taxon>Metazoa</taxon>
        <taxon>Ecdysozoa</taxon>
        <taxon>Arthropoda</taxon>
        <taxon>Chelicerata</taxon>
        <taxon>Arachnida</taxon>
        <taxon>Araneae</taxon>
        <taxon>Araneomorphae</taxon>
        <taxon>Entelegynae</taxon>
        <taxon>Araneoidea</taxon>
        <taxon>Nephilidae</taxon>
        <taxon>Trichonephila</taxon>
    </lineage>
</organism>
<evidence type="ECO:0008006" key="4">
    <source>
        <dbReference type="Google" id="ProtNLM"/>
    </source>
</evidence>
<evidence type="ECO:0000256" key="1">
    <source>
        <dbReference type="SAM" id="MobiDB-lite"/>
    </source>
</evidence>
<dbReference type="EMBL" id="BMAU01021039">
    <property type="protein sequence ID" value="GFX87744.1"/>
    <property type="molecule type" value="Genomic_DNA"/>
</dbReference>
<feature type="compositionally biased region" description="Polar residues" evidence="1">
    <location>
        <begin position="1"/>
        <end position="19"/>
    </location>
</feature>
<evidence type="ECO:0000313" key="2">
    <source>
        <dbReference type="EMBL" id="GFX87744.1"/>
    </source>
</evidence>
<dbReference type="Proteomes" id="UP000887159">
    <property type="component" value="Unassembled WGS sequence"/>
</dbReference>
<keyword evidence="3" id="KW-1185">Reference proteome</keyword>
<gene>
    <name evidence="2" type="primary">X975_22355</name>
    <name evidence="2" type="ORF">TNCV_2190211</name>
</gene>
<name>A0A8X6R919_TRICX</name>
<comment type="caution">
    <text evidence="2">The sequence shown here is derived from an EMBL/GenBank/DDBJ whole genome shotgun (WGS) entry which is preliminary data.</text>
</comment>
<dbReference type="AlphaFoldDB" id="A0A8X6R919"/>
<reference evidence="2" key="1">
    <citation type="submission" date="2020-08" db="EMBL/GenBank/DDBJ databases">
        <title>Multicomponent nature underlies the extraordinary mechanical properties of spider dragline silk.</title>
        <authorList>
            <person name="Kono N."/>
            <person name="Nakamura H."/>
            <person name="Mori M."/>
            <person name="Yoshida Y."/>
            <person name="Ohtoshi R."/>
            <person name="Malay A.D."/>
            <person name="Moran D.A.P."/>
            <person name="Tomita M."/>
            <person name="Numata K."/>
            <person name="Arakawa K."/>
        </authorList>
    </citation>
    <scope>NUCLEOTIDE SEQUENCE</scope>
</reference>